<feature type="domain" description="Polynucleotide kinase PNKP phosphatase" evidence="1">
    <location>
        <begin position="7"/>
        <end position="140"/>
    </location>
</feature>
<accession>A0A554S8V9</accession>
<dbReference type="Proteomes" id="UP000316988">
    <property type="component" value="Unassembled WGS sequence"/>
</dbReference>
<dbReference type="InterPro" id="IPR036412">
    <property type="entry name" value="HAD-like_sf"/>
</dbReference>
<name>A0A554S8V9_9ACTN</name>
<dbReference type="Pfam" id="PF25109">
    <property type="entry name" value="HAD_PNKP"/>
    <property type="match status" value="1"/>
</dbReference>
<dbReference type="OrthoDB" id="7592866at2"/>
<dbReference type="EMBL" id="VLNT01000007">
    <property type="protein sequence ID" value="TSD62779.1"/>
    <property type="molecule type" value="Genomic_DNA"/>
</dbReference>
<dbReference type="SUPFAM" id="SSF56784">
    <property type="entry name" value="HAD-like"/>
    <property type="match status" value="1"/>
</dbReference>
<dbReference type="Gene3D" id="3.40.50.1000">
    <property type="entry name" value="HAD superfamily/HAD-like"/>
    <property type="match status" value="1"/>
</dbReference>
<evidence type="ECO:0000313" key="3">
    <source>
        <dbReference type="Proteomes" id="UP000316988"/>
    </source>
</evidence>
<keyword evidence="3" id="KW-1185">Reference proteome</keyword>
<dbReference type="InterPro" id="IPR056782">
    <property type="entry name" value="HAD_PNKP"/>
</dbReference>
<sequence>MPGSRPAVLFDLDGTLCDTRSIEHLVAGDEPDYRAFHAASAGCPADAIVAEAARRAHREGRAVVIVSSREFIWRDLTMDWLVSQQIPYDGLYLRYSSDFRPAAVVKAELLGHVREDGFEPVEAWENHDAILELWRESGIPEVHDARVESSQSP</sequence>
<reference evidence="2 3" key="1">
    <citation type="submission" date="2019-07" db="EMBL/GenBank/DDBJ databases">
        <authorList>
            <person name="Zhao L.H."/>
        </authorList>
    </citation>
    <scope>NUCLEOTIDE SEQUENCE [LARGE SCALE GENOMIC DNA]</scope>
    <source>
        <strain evidence="2 3">Co35</strain>
    </source>
</reference>
<dbReference type="InterPro" id="IPR023214">
    <property type="entry name" value="HAD_sf"/>
</dbReference>
<gene>
    <name evidence="2" type="ORF">FNM00_10410</name>
</gene>
<dbReference type="AlphaFoldDB" id="A0A554S8V9"/>
<evidence type="ECO:0000259" key="1">
    <source>
        <dbReference type="Pfam" id="PF25109"/>
    </source>
</evidence>
<comment type="caution">
    <text evidence="2">The sequence shown here is derived from an EMBL/GenBank/DDBJ whole genome shotgun (WGS) entry which is preliminary data.</text>
</comment>
<evidence type="ECO:0000313" key="2">
    <source>
        <dbReference type="EMBL" id="TSD62779.1"/>
    </source>
</evidence>
<dbReference type="RefSeq" id="WP_143913375.1">
    <property type="nucleotide sequence ID" value="NZ_VLNT01000007.1"/>
</dbReference>
<proteinExistence type="predicted"/>
<protein>
    <recommendedName>
        <fullName evidence="1">Polynucleotide kinase PNKP phosphatase domain-containing protein</fullName>
    </recommendedName>
</protein>
<organism evidence="2 3">
    <name type="scientific">Aeromicrobium piscarium</name>
    <dbReference type="NCBI Taxonomy" id="2590901"/>
    <lineage>
        <taxon>Bacteria</taxon>
        <taxon>Bacillati</taxon>
        <taxon>Actinomycetota</taxon>
        <taxon>Actinomycetes</taxon>
        <taxon>Propionibacteriales</taxon>
        <taxon>Nocardioidaceae</taxon>
        <taxon>Aeromicrobium</taxon>
    </lineage>
</organism>